<evidence type="ECO:0000313" key="2">
    <source>
        <dbReference type="EMBL" id="CAL1602317.1"/>
    </source>
</evidence>
<proteinExistence type="predicted"/>
<protein>
    <recommendedName>
        <fullName evidence="4">Reverse transcriptase</fullName>
    </recommendedName>
</protein>
<dbReference type="Proteomes" id="UP001497482">
    <property type="component" value="Chromosome 3"/>
</dbReference>
<sequence>MEHDYRSASKRFWQTIRRLRRGKQFFANTMYGAGGELLTSTGDIVGRWKEYFEVLLNPPVTSSVSEAEAEDVGADTSISLAEVTKVVGSLHGGKAPGVDEIRPDYLKSLDVVGLSWADTSLQHRVAIGGSANGVADRGGGPSLQEGGPEGVFQLPWDHTPQPPR</sequence>
<organism evidence="2 3">
    <name type="scientific">Knipowitschia caucasica</name>
    <name type="common">Caucasian dwarf goby</name>
    <name type="synonym">Pomatoschistus caucasicus</name>
    <dbReference type="NCBI Taxonomy" id="637954"/>
    <lineage>
        <taxon>Eukaryota</taxon>
        <taxon>Metazoa</taxon>
        <taxon>Chordata</taxon>
        <taxon>Craniata</taxon>
        <taxon>Vertebrata</taxon>
        <taxon>Euteleostomi</taxon>
        <taxon>Actinopterygii</taxon>
        <taxon>Neopterygii</taxon>
        <taxon>Teleostei</taxon>
        <taxon>Neoteleostei</taxon>
        <taxon>Acanthomorphata</taxon>
        <taxon>Gobiaria</taxon>
        <taxon>Gobiiformes</taxon>
        <taxon>Gobioidei</taxon>
        <taxon>Gobiidae</taxon>
        <taxon>Gobiinae</taxon>
        <taxon>Knipowitschia</taxon>
    </lineage>
</organism>
<evidence type="ECO:0000256" key="1">
    <source>
        <dbReference type="SAM" id="MobiDB-lite"/>
    </source>
</evidence>
<keyword evidence="3" id="KW-1185">Reference proteome</keyword>
<gene>
    <name evidence="2" type="ORF">KC01_LOCUS30104</name>
</gene>
<evidence type="ECO:0000313" key="3">
    <source>
        <dbReference type="Proteomes" id="UP001497482"/>
    </source>
</evidence>
<name>A0AAV2LPX6_KNICA</name>
<dbReference type="AlphaFoldDB" id="A0AAV2LPX6"/>
<feature type="region of interest" description="Disordered" evidence="1">
    <location>
        <begin position="131"/>
        <end position="164"/>
    </location>
</feature>
<dbReference type="EMBL" id="OZ035825">
    <property type="protein sequence ID" value="CAL1602317.1"/>
    <property type="molecule type" value="Genomic_DNA"/>
</dbReference>
<accession>A0AAV2LPX6</accession>
<reference evidence="2 3" key="1">
    <citation type="submission" date="2024-04" db="EMBL/GenBank/DDBJ databases">
        <authorList>
            <person name="Waldvogel A.-M."/>
            <person name="Schoenle A."/>
        </authorList>
    </citation>
    <scope>NUCLEOTIDE SEQUENCE [LARGE SCALE GENOMIC DNA]</scope>
</reference>
<evidence type="ECO:0008006" key="4">
    <source>
        <dbReference type="Google" id="ProtNLM"/>
    </source>
</evidence>